<reference evidence="2" key="1">
    <citation type="submission" date="2021-11" db="EMBL/GenBank/DDBJ databases">
        <title>Description of a new species Pelosinus isolated from the bottom sediments of Lake Baikal.</title>
        <authorList>
            <person name="Zakharyuk A."/>
        </authorList>
    </citation>
    <scope>NUCLEOTIDE SEQUENCE</scope>
    <source>
        <strain evidence="2">Bkl1</strain>
    </source>
</reference>
<evidence type="ECO:0000313" key="2">
    <source>
        <dbReference type="EMBL" id="MCC5465389.1"/>
    </source>
</evidence>
<feature type="transmembrane region" description="Helical" evidence="1">
    <location>
        <begin position="75"/>
        <end position="99"/>
    </location>
</feature>
<keyword evidence="1" id="KW-0472">Membrane</keyword>
<evidence type="ECO:0000313" key="3">
    <source>
        <dbReference type="Proteomes" id="UP001165492"/>
    </source>
</evidence>
<keyword evidence="1" id="KW-0812">Transmembrane</keyword>
<name>A0ABS8HS52_9FIRM</name>
<feature type="transmembrane region" description="Helical" evidence="1">
    <location>
        <begin position="40"/>
        <end position="55"/>
    </location>
</feature>
<dbReference type="EMBL" id="JAJHJB010000008">
    <property type="protein sequence ID" value="MCC5465389.1"/>
    <property type="molecule type" value="Genomic_DNA"/>
</dbReference>
<keyword evidence="1" id="KW-1133">Transmembrane helix</keyword>
<accession>A0ABS8HS52</accession>
<dbReference type="RefSeq" id="WP_229534642.1">
    <property type="nucleotide sequence ID" value="NZ_JAJHJB010000008.1"/>
</dbReference>
<sequence length="155" mass="17672">MIVFVLLMTLYIIIPIILMGYISGVFLLKSGPMKFSDLRRLLGLFFGITILWLYVEQVVSGSLRLLTKNFFSLSGHFMVSEATLSFCLFIILIVFQILINPWKLSICFPNFLEHSIAGNVCNAQNEEGEYYFYVGKIITTNPCDSEYPKPSGIQY</sequence>
<gene>
    <name evidence="2" type="ORF">LMF89_08430</name>
</gene>
<evidence type="ECO:0000256" key="1">
    <source>
        <dbReference type="SAM" id="Phobius"/>
    </source>
</evidence>
<dbReference type="Proteomes" id="UP001165492">
    <property type="component" value="Unassembled WGS sequence"/>
</dbReference>
<feature type="transmembrane region" description="Helical" evidence="1">
    <location>
        <begin position="6"/>
        <end position="28"/>
    </location>
</feature>
<organism evidence="2 3">
    <name type="scientific">Pelosinus baikalensis</name>
    <dbReference type="NCBI Taxonomy" id="2892015"/>
    <lineage>
        <taxon>Bacteria</taxon>
        <taxon>Bacillati</taxon>
        <taxon>Bacillota</taxon>
        <taxon>Negativicutes</taxon>
        <taxon>Selenomonadales</taxon>
        <taxon>Sporomusaceae</taxon>
        <taxon>Pelosinus</taxon>
    </lineage>
</organism>
<comment type="caution">
    <text evidence="2">The sequence shown here is derived from an EMBL/GenBank/DDBJ whole genome shotgun (WGS) entry which is preliminary data.</text>
</comment>
<keyword evidence="3" id="KW-1185">Reference proteome</keyword>
<proteinExistence type="predicted"/>
<protein>
    <submittedName>
        <fullName evidence="2">Uncharacterized protein</fullName>
    </submittedName>
</protein>